<keyword evidence="3" id="KW-1185">Reference proteome</keyword>
<dbReference type="AlphaFoldDB" id="A0A8J8Q1L1"/>
<reference evidence="2" key="1">
    <citation type="submission" date="2017-11" db="EMBL/GenBank/DDBJ databases">
        <authorList>
            <person name="Kajale S.C."/>
            <person name="Sharma A."/>
        </authorList>
    </citation>
    <scope>NUCLEOTIDE SEQUENCE</scope>
    <source>
        <strain evidence="2">LS1_42</strain>
    </source>
</reference>
<dbReference type="RefSeq" id="WP_148859942.1">
    <property type="nucleotide sequence ID" value="NZ_PHNJ01000015.1"/>
</dbReference>
<proteinExistence type="predicted"/>
<comment type="caution">
    <text evidence="2">The sequence shown here is derived from an EMBL/GenBank/DDBJ whole genome shotgun (WGS) entry which is preliminary data.</text>
</comment>
<feature type="region of interest" description="Disordered" evidence="1">
    <location>
        <begin position="1"/>
        <end position="26"/>
    </location>
</feature>
<name>A0A8J8Q1L1_9EURY</name>
<protein>
    <submittedName>
        <fullName evidence="2">Uncharacterized protein</fullName>
    </submittedName>
</protein>
<organism evidence="2 3">
    <name type="scientific">Natronococcus pandeyae</name>
    <dbReference type="NCBI Taxonomy" id="2055836"/>
    <lineage>
        <taxon>Archaea</taxon>
        <taxon>Methanobacteriati</taxon>
        <taxon>Methanobacteriota</taxon>
        <taxon>Stenosarchaea group</taxon>
        <taxon>Halobacteria</taxon>
        <taxon>Halobacteriales</taxon>
        <taxon>Natrialbaceae</taxon>
        <taxon>Natronococcus</taxon>
    </lineage>
</organism>
<gene>
    <name evidence="2" type="ORF">CV102_20905</name>
</gene>
<evidence type="ECO:0000313" key="2">
    <source>
        <dbReference type="EMBL" id="TYL36738.1"/>
    </source>
</evidence>
<feature type="compositionally biased region" description="Polar residues" evidence="1">
    <location>
        <begin position="11"/>
        <end position="24"/>
    </location>
</feature>
<sequence length="104" mass="11145">MARDDAKLDANATNSKSELPNQVTVVGHGTPASFELTVDGEIESAETQQMALVSNHAVEGAIETGVTRFRFSGEMANVHIGDLNGFERDDSPSSPTIHVEYAKQ</sequence>
<evidence type="ECO:0000256" key="1">
    <source>
        <dbReference type="SAM" id="MobiDB-lite"/>
    </source>
</evidence>
<dbReference type="EMBL" id="PHNJ01000015">
    <property type="protein sequence ID" value="TYL36738.1"/>
    <property type="molecule type" value="Genomic_DNA"/>
</dbReference>
<accession>A0A8J8Q1L1</accession>
<dbReference type="OrthoDB" id="198743at2157"/>
<evidence type="ECO:0000313" key="3">
    <source>
        <dbReference type="Proteomes" id="UP000766904"/>
    </source>
</evidence>
<dbReference type="Proteomes" id="UP000766904">
    <property type="component" value="Unassembled WGS sequence"/>
</dbReference>